<name>A0ABR5ETV8_XANPE</name>
<sequence>MPVLKSQDLQLPQAWVANALVWPVPVAGRRSSIHARGQRTGQDVQSRRSHFAVFDFTSETLG</sequence>
<evidence type="ECO:0000313" key="1">
    <source>
        <dbReference type="EMBL" id="KLC07412.1"/>
    </source>
</evidence>
<keyword evidence="2" id="KW-1185">Reference proteome</keyword>
<evidence type="ECO:0000313" key="2">
    <source>
        <dbReference type="Proteomes" id="UP000035369"/>
    </source>
</evidence>
<reference evidence="1 2" key="1">
    <citation type="submission" date="2015-02" db="EMBL/GenBank/DDBJ databases">
        <title>Whole genome sequencing of multiple isolates of three species of pepper and tomato-infecting xanthomonads reveals genetic diversity in field strains and pinpoints effectors responsible for host specificity.</title>
        <authorList>
            <person name="Schwartz A."/>
            <person name="Dahlbeck D."/>
            <person name="Staskawicz B."/>
            <person name="Bart R."/>
            <person name="Potnis N."/>
            <person name="Minsavage G."/>
            <person name="Timilsina S."/>
            <person name="Goss E."/>
            <person name="Jones J."/>
            <person name="Vallad G."/>
            <person name="Barak J."/>
            <person name="Miller S."/>
            <person name="Ritchie D."/>
            <person name="Martins J.Jr."/>
            <person name="Patane J.S."/>
            <person name="Setubal J.C."/>
        </authorList>
    </citation>
    <scope>NUCLEOTIDE SEQUENCE [LARGE SCALE GENOMIC DNA]</scope>
    <source>
        <strain evidence="1 2">Xp3-15</strain>
    </source>
</reference>
<proteinExistence type="predicted"/>
<gene>
    <name evidence="1" type="ORF">XP315_06090</name>
</gene>
<accession>A0ABR5ETV8</accession>
<comment type="caution">
    <text evidence="1">The sequence shown here is derived from an EMBL/GenBank/DDBJ whole genome shotgun (WGS) entry which is preliminary data.</text>
</comment>
<dbReference type="Proteomes" id="UP000035369">
    <property type="component" value="Unassembled WGS sequence"/>
</dbReference>
<protein>
    <submittedName>
        <fullName evidence="1">Uncharacterized protein</fullName>
    </submittedName>
</protein>
<organism evidence="1 2">
    <name type="scientific">Xanthomonas perforans</name>
    <dbReference type="NCBI Taxonomy" id="442694"/>
    <lineage>
        <taxon>Bacteria</taxon>
        <taxon>Pseudomonadati</taxon>
        <taxon>Pseudomonadota</taxon>
        <taxon>Gammaproteobacteria</taxon>
        <taxon>Lysobacterales</taxon>
        <taxon>Lysobacteraceae</taxon>
        <taxon>Xanthomonas</taxon>
    </lineage>
</organism>
<dbReference type="EMBL" id="JZUY01000036">
    <property type="protein sequence ID" value="KLC07412.1"/>
    <property type="molecule type" value="Genomic_DNA"/>
</dbReference>